<accession>E8WXG7</accession>
<protein>
    <recommendedName>
        <fullName evidence="1">Nucleotide modification associated domain-containing protein</fullName>
    </recommendedName>
</protein>
<proteinExistence type="predicted"/>
<sequence>MPRTYLYKLTSDRGGAPCAIQPAPGEDPLLTLAICKPAIRRTAQPGDRILGITSHSLAHSDGYPLGAVIYAAIVREGLDARDYFTPDHTHRPDCIYQFHQHNGTASHNARSRLHAAPEHLLKDLGTYPFYRNGRILLSHDFRYFGPAAVRIPARLHLLTQAAEALGQGHRVYTDRDPESKEADALFRHLWKRPTAYTSTQVDSDAYEKH</sequence>
<evidence type="ECO:0000313" key="2">
    <source>
        <dbReference type="EMBL" id="ADW67500.1"/>
    </source>
</evidence>
<keyword evidence="3" id="KW-1185">Reference proteome</keyword>
<reference evidence="3" key="1">
    <citation type="submission" date="2011-01" db="EMBL/GenBank/DDBJ databases">
        <title>Complete sequence of chromosome of Acidobacterium sp. MP5ACTX9.</title>
        <authorList>
            <consortium name="US DOE Joint Genome Institute"/>
            <person name="Lucas S."/>
            <person name="Copeland A."/>
            <person name="Lapidus A."/>
            <person name="Cheng J.-F."/>
            <person name="Goodwin L."/>
            <person name="Pitluck S."/>
            <person name="Teshima H."/>
            <person name="Detter J.C."/>
            <person name="Han C."/>
            <person name="Tapia R."/>
            <person name="Land M."/>
            <person name="Hauser L."/>
            <person name="Kyrpides N."/>
            <person name="Ivanova N."/>
            <person name="Ovchinnikova G."/>
            <person name="Pagani I."/>
            <person name="Rawat S.R."/>
            <person name="Mannisto M."/>
            <person name="Haggblom M.M."/>
            <person name="Woyke T."/>
        </authorList>
    </citation>
    <scope>NUCLEOTIDE SEQUENCE [LARGE SCALE GENOMIC DNA]</scope>
    <source>
        <strain evidence="3">MP5ACTX9</strain>
    </source>
</reference>
<organism evidence="3">
    <name type="scientific">Granulicella tundricola (strain ATCC BAA-1859 / DSM 23138 / MP5ACTX9)</name>
    <dbReference type="NCBI Taxonomy" id="1198114"/>
    <lineage>
        <taxon>Bacteria</taxon>
        <taxon>Pseudomonadati</taxon>
        <taxon>Acidobacteriota</taxon>
        <taxon>Terriglobia</taxon>
        <taxon>Terriglobales</taxon>
        <taxon>Acidobacteriaceae</taxon>
        <taxon>Granulicella</taxon>
    </lineage>
</organism>
<dbReference type="InterPro" id="IPR041180">
    <property type="entry name" value="Nmad2"/>
</dbReference>
<gene>
    <name evidence="2" type="ordered locus">AciX9_0428</name>
</gene>
<name>E8WXG7_GRATM</name>
<dbReference type="OrthoDB" id="2080678at2"/>
<dbReference type="RefSeq" id="WP_013578828.1">
    <property type="nucleotide sequence ID" value="NC_015064.1"/>
</dbReference>
<dbReference type="PaxDb" id="1198114-AciX9_0428"/>
<dbReference type="Proteomes" id="UP000000343">
    <property type="component" value="Chromosome"/>
</dbReference>
<feature type="domain" description="Nucleotide modification associated" evidence="1">
    <location>
        <begin position="1"/>
        <end position="169"/>
    </location>
</feature>
<dbReference type="AlphaFoldDB" id="E8WXG7"/>
<dbReference type="HOGENOM" id="CLU_1458719_0_0_0"/>
<evidence type="ECO:0000313" key="3">
    <source>
        <dbReference type="Proteomes" id="UP000000343"/>
    </source>
</evidence>
<dbReference type="KEGG" id="acm:AciX9_0428"/>
<dbReference type="EMBL" id="CP002480">
    <property type="protein sequence ID" value="ADW67500.1"/>
    <property type="molecule type" value="Genomic_DNA"/>
</dbReference>
<evidence type="ECO:0000259" key="1">
    <source>
        <dbReference type="Pfam" id="PF18753"/>
    </source>
</evidence>
<dbReference type="Pfam" id="PF18753">
    <property type="entry name" value="Nmad2"/>
    <property type="match status" value="1"/>
</dbReference>